<dbReference type="Gene3D" id="1.10.287.110">
    <property type="entry name" value="DnaJ domain"/>
    <property type="match status" value="1"/>
</dbReference>
<dbReference type="AlphaFoldDB" id="A0A0W1AKN8"/>
<dbReference type="InterPro" id="IPR001623">
    <property type="entry name" value="DnaJ_domain"/>
</dbReference>
<dbReference type="PATRIC" id="fig|45076.6.peg.213"/>
<organism evidence="4 5">
    <name type="scientific">Legionella worsleiensis</name>
    <dbReference type="NCBI Taxonomy" id="45076"/>
    <lineage>
        <taxon>Bacteria</taxon>
        <taxon>Pseudomonadati</taxon>
        <taxon>Pseudomonadota</taxon>
        <taxon>Gammaproteobacteria</taxon>
        <taxon>Legionellales</taxon>
        <taxon>Legionellaceae</taxon>
        <taxon>Legionella</taxon>
    </lineage>
</organism>
<dbReference type="InterPro" id="IPR036869">
    <property type="entry name" value="J_dom_sf"/>
</dbReference>
<dbReference type="InterPro" id="IPR050817">
    <property type="entry name" value="DjlA_DnaK_co-chaperone"/>
</dbReference>
<dbReference type="PRINTS" id="PR00625">
    <property type="entry name" value="JDOMAIN"/>
</dbReference>
<gene>
    <name evidence="4" type="primary">cbpA_2</name>
    <name evidence="4" type="ORF">Lwor_0195</name>
</gene>
<reference evidence="4 5" key="1">
    <citation type="submission" date="2015-11" db="EMBL/GenBank/DDBJ databases">
        <title>Genomic analysis of 38 Legionella species identifies large and diverse effector repertoires.</title>
        <authorList>
            <person name="Burstein D."/>
            <person name="Amaro F."/>
            <person name="Zusman T."/>
            <person name="Lifshitz Z."/>
            <person name="Cohen O."/>
            <person name="Gilbert J.A."/>
            <person name="Pupko T."/>
            <person name="Shuman H.A."/>
            <person name="Segal G."/>
        </authorList>
    </citation>
    <scope>NUCLEOTIDE SEQUENCE [LARGE SCALE GENOMIC DNA]</scope>
    <source>
        <strain evidence="4 5">ATCC 49508</strain>
    </source>
</reference>
<evidence type="ECO:0000256" key="1">
    <source>
        <dbReference type="ARBA" id="ARBA00023186"/>
    </source>
</evidence>
<dbReference type="OrthoDB" id="9782583at2"/>
<comment type="caution">
    <text evidence="4">The sequence shown here is derived from an EMBL/GenBank/DDBJ whole genome shotgun (WGS) entry which is preliminary data.</text>
</comment>
<feature type="compositionally biased region" description="Low complexity" evidence="2">
    <location>
        <begin position="31"/>
        <end position="55"/>
    </location>
</feature>
<accession>A0A0W1AKN8</accession>
<evidence type="ECO:0000313" key="4">
    <source>
        <dbReference type="EMBL" id="KTD81892.1"/>
    </source>
</evidence>
<protein>
    <submittedName>
        <fullName evidence="4">Curved DNA binding protein DnaJ</fullName>
    </submittedName>
</protein>
<dbReference type="PROSITE" id="PS50076">
    <property type="entry name" value="DNAJ_2"/>
    <property type="match status" value="1"/>
</dbReference>
<keyword evidence="1" id="KW-0143">Chaperone</keyword>
<proteinExistence type="predicted"/>
<dbReference type="STRING" id="45076.Lwor_0195"/>
<dbReference type="SUPFAM" id="SSF46565">
    <property type="entry name" value="Chaperone J-domain"/>
    <property type="match status" value="1"/>
</dbReference>
<sequence length="521" mass="59666">MWKWLKQQFTKIKNFFVALFRREDPVDVSAASDASVSEGGTAQQDSPDAAQDSQQNHSSRTINKALGEANNPIIQLKKNMLTNVEDAKKLLLRTDLKDHLSPEELCELIHTHRSSLDINFIEYRLYANKISLLELAHHSAKNALLLLKSRFLILFKADELARIYDTHAQDQNFYSALIESSKNNTQYPNQSYIPPVSFILDTARIEKNSIQVIKIIEQNPILRDLSGLRLNPKPEKVNYHGAGNFSVPESAAVQQHRASADAAPGEASDPISQLKQNMFTNVRDAAKLFQRTDLKKHLTPEQLCELIYMHRRNLDPRFIQQSLKNNQVSFLELAQNSAKNALLLLKSRFLRVFRADELARIYYTHRHDQDFYSALVVKRAPEMSYPDAEHIPPVSYILINAHKEKKLETVFNIIRQSATLLFIFYNECNQQPNNKPRQAAAEVPKINPYAVLGLKRDADDKAIKKAFREQARLFHPDKCESVAGNRFKAANEAYQCLMDPEKRRAWDEAHPEETSAPSVRR</sequence>
<keyword evidence="5" id="KW-1185">Reference proteome</keyword>
<dbReference type="EMBL" id="LNZC01000002">
    <property type="protein sequence ID" value="KTD81892.1"/>
    <property type="molecule type" value="Genomic_DNA"/>
</dbReference>
<dbReference type="Pfam" id="PF00226">
    <property type="entry name" value="DnaJ"/>
    <property type="match status" value="1"/>
</dbReference>
<name>A0A0W1AKN8_9GAMM</name>
<feature type="region of interest" description="Disordered" evidence="2">
    <location>
        <begin position="31"/>
        <end position="59"/>
    </location>
</feature>
<dbReference type="SMART" id="SM00271">
    <property type="entry name" value="DnaJ"/>
    <property type="match status" value="1"/>
</dbReference>
<evidence type="ECO:0000259" key="3">
    <source>
        <dbReference type="PROSITE" id="PS50076"/>
    </source>
</evidence>
<feature type="domain" description="J" evidence="3">
    <location>
        <begin position="447"/>
        <end position="510"/>
    </location>
</feature>
<evidence type="ECO:0000313" key="5">
    <source>
        <dbReference type="Proteomes" id="UP000054662"/>
    </source>
</evidence>
<dbReference type="Proteomes" id="UP000054662">
    <property type="component" value="Unassembled WGS sequence"/>
</dbReference>
<evidence type="ECO:0000256" key="2">
    <source>
        <dbReference type="SAM" id="MobiDB-lite"/>
    </source>
</evidence>
<dbReference type="RefSeq" id="WP_058491907.1">
    <property type="nucleotide sequence ID" value="NZ_CBCRUR010000002.1"/>
</dbReference>
<dbReference type="PANTHER" id="PTHR24074">
    <property type="entry name" value="CO-CHAPERONE PROTEIN DJLA"/>
    <property type="match status" value="1"/>
</dbReference>
<dbReference type="CDD" id="cd06257">
    <property type="entry name" value="DnaJ"/>
    <property type="match status" value="1"/>
</dbReference>